<dbReference type="Pfam" id="PF15261">
    <property type="entry name" value="JHY"/>
    <property type="match status" value="1"/>
</dbReference>
<dbReference type="InParanoid" id="A0A6P7JM89"/>
<evidence type="ECO:0000256" key="1">
    <source>
        <dbReference type="SAM" id="MobiDB-lite"/>
    </source>
</evidence>
<feature type="compositionally biased region" description="Basic and acidic residues" evidence="1">
    <location>
        <begin position="225"/>
        <end position="250"/>
    </location>
</feature>
<feature type="region of interest" description="Disordered" evidence="1">
    <location>
        <begin position="505"/>
        <end position="524"/>
    </location>
</feature>
<gene>
    <name evidence="3" type="primary">jhy</name>
</gene>
<dbReference type="AlphaFoldDB" id="A0A6P7JM89"/>
<keyword evidence="2" id="KW-1185">Reference proteome</keyword>
<feature type="region of interest" description="Disordered" evidence="1">
    <location>
        <begin position="212"/>
        <end position="255"/>
    </location>
</feature>
<dbReference type="GeneID" id="114446597"/>
<proteinExistence type="predicted"/>
<feature type="compositionally biased region" description="Polar residues" evidence="1">
    <location>
        <begin position="212"/>
        <end position="224"/>
    </location>
</feature>
<feature type="region of interest" description="Disordered" evidence="1">
    <location>
        <begin position="1"/>
        <end position="117"/>
    </location>
</feature>
<feature type="region of interest" description="Disordered" evidence="1">
    <location>
        <begin position="474"/>
        <end position="494"/>
    </location>
</feature>
<name>A0A6P7JM89_9TELE</name>
<dbReference type="FunCoup" id="A0A6P7JM89">
    <property type="interactions" value="416"/>
</dbReference>
<feature type="compositionally biased region" description="Polar residues" evidence="1">
    <location>
        <begin position="278"/>
        <end position="296"/>
    </location>
</feature>
<feature type="region of interest" description="Disordered" evidence="1">
    <location>
        <begin position="273"/>
        <end position="300"/>
    </location>
</feature>
<dbReference type="Proteomes" id="UP000515145">
    <property type="component" value="Chromosome 14"/>
</dbReference>
<dbReference type="PANTHER" id="PTHR14726:SF1">
    <property type="entry name" value="JHY PROTEIN HOMOLOG"/>
    <property type="match status" value="1"/>
</dbReference>
<feature type="compositionally biased region" description="Low complexity" evidence="1">
    <location>
        <begin position="506"/>
        <end position="518"/>
    </location>
</feature>
<organism evidence="2 3">
    <name type="scientific">Parambassis ranga</name>
    <name type="common">Indian glassy fish</name>
    <dbReference type="NCBI Taxonomy" id="210632"/>
    <lineage>
        <taxon>Eukaryota</taxon>
        <taxon>Metazoa</taxon>
        <taxon>Chordata</taxon>
        <taxon>Craniata</taxon>
        <taxon>Vertebrata</taxon>
        <taxon>Euteleostomi</taxon>
        <taxon>Actinopterygii</taxon>
        <taxon>Neopterygii</taxon>
        <taxon>Teleostei</taxon>
        <taxon>Neoteleostei</taxon>
        <taxon>Acanthomorphata</taxon>
        <taxon>Ovalentaria</taxon>
        <taxon>Ambassidae</taxon>
        <taxon>Parambassis</taxon>
    </lineage>
</organism>
<evidence type="ECO:0000313" key="2">
    <source>
        <dbReference type="Proteomes" id="UP000515145"/>
    </source>
</evidence>
<dbReference type="PANTHER" id="PTHR14726">
    <property type="entry name" value="JHY PROTEIN HOMOLOG"/>
    <property type="match status" value="1"/>
</dbReference>
<dbReference type="GO" id="GO:0035082">
    <property type="term" value="P:axoneme assembly"/>
    <property type="evidence" value="ECO:0007669"/>
    <property type="project" value="TreeGrafter"/>
</dbReference>
<evidence type="ECO:0000313" key="3">
    <source>
        <dbReference type="RefSeq" id="XP_028278054.1"/>
    </source>
</evidence>
<sequence length="704" mass="79352">MDKGFTQGKMHSLLKPEDQRHPPLGQAALANLWGSVESDTESLAQERAHHKRHGHYDFLQNESADSLDEGSKKEETEDLQMYDSLEVRTHTHAKNKNPVLLQTEYSETQRDEREGRSLLSSDAYSDLRYDPNWRTNLKEAHRFNESPYNSVEALYNNSKDTSAQSHGDRKGQVIKGGYVVVTSPAPVVTPHLAGFESDRPYCLHPQNDAVSSAEANVSVPCSSSTKDESHKTQQRTFREKGENSCDKTDENTGWPELTEGLQSMHIQEYPQQRLRHTQGAQQRSTSPLRSPKTFSNKKPESLMEDIVERNKVTLGRIASKSGSYLKAHALKQEIPHHVKKVSQVSKGKKAEQKEYPNPSGKQQPPVPEIKTEHEDRLGSPLAGNPAVVTSLQPFSPAIHLNIHLNSPSHFLPLLQQTGQDAIINLAGLHGHRHWSPASEAALSPRKSSFISPDRMHTQLQHHILEFSPAQWQRTTASQWPSASEGEDQTGRQNEVHTKRFAQNLFRTPTSTSSQPSRPNLVLPPIGKSVMRKGPEGTSGQSVEHIHRSSFDGYLGQMKKEKQMKARVTYKVSILKDYKQLRSDIKLQGLGPDYSAMEKTKLYSNLIREQNKTISRIPFPPTKDPEGNDMKVPRMKALEYAKTIVKPPVQPKPKQTKKHQAEDFTGHAPFLHGLDMSQLATLELLRQRHEEERQAVALFRKVHAV</sequence>
<feature type="region of interest" description="Disordered" evidence="1">
    <location>
        <begin position="336"/>
        <end position="383"/>
    </location>
</feature>
<reference evidence="3" key="1">
    <citation type="submission" date="2025-08" db="UniProtKB">
        <authorList>
            <consortium name="RefSeq"/>
        </authorList>
    </citation>
    <scope>IDENTIFICATION</scope>
</reference>
<accession>A0A6P7JM89</accession>
<dbReference type="CTD" id="79864"/>
<dbReference type="InterPro" id="IPR027968">
    <property type="entry name" value="JHY"/>
</dbReference>
<feature type="compositionally biased region" description="Basic and acidic residues" evidence="1">
    <location>
        <begin position="107"/>
        <end position="116"/>
    </location>
</feature>
<dbReference type="OrthoDB" id="10057281at2759"/>
<dbReference type="RefSeq" id="XP_028278054.1">
    <property type="nucleotide sequence ID" value="XM_028422253.1"/>
</dbReference>
<protein>
    <submittedName>
        <fullName evidence="3">Jhy protein homolog</fullName>
    </submittedName>
</protein>